<gene>
    <name evidence="1" type="ORF">UFOVP595_58</name>
</gene>
<evidence type="ECO:0000313" key="1">
    <source>
        <dbReference type="EMBL" id="CAB4152208.1"/>
    </source>
</evidence>
<organism evidence="1">
    <name type="scientific">uncultured Caudovirales phage</name>
    <dbReference type="NCBI Taxonomy" id="2100421"/>
    <lineage>
        <taxon>Viruses</taxon>
        <taxon>Duplodnaviria</taxon>
        <taxon>Heunggongvirae</taxon>
        <taxon>Uroviricota</taxon>
        <taxon>Caudoviricetes</taxon>
        <taxon>Peduoviridae</taxon>
        <taxon>Maltschvirus</taxon>
        <taxon>Maltschvirus maltsch</taxon>
    </lineage>
</organism>
<sequence length="221" mass="24479">MSLTLVTQPAIQSAVYNPITYLFSSDVRDNYTIGAQLSVNAGDITNTAGYVTFYSVSHGLLQGDFILVTDQADITNLLGVVYITQLISPDQFVTNIPFTITNSANVLFYKYYNNYNAIIRVYGYFDCIAAYGLLAKIQLRPFFDAGFCNFYIDIADILKDFNSDCNTAAGGISADLYPLSSILTLQNNEQSFLKFYISYAEGFDNPVGTDAEYIETPPTDL</sequence>
<protein>
    <submittedName>
        <fullName evidence="1">Uncharacterized protein</fullName>
    </submittedName>
</protein>
<dbReference type="Gene3D" id="2.40.30.20">
    <property type="match status" value="1"/>
</dbReference>
<dbReference type="EMBL" id="LR796568">
    <property type="protein sequence ID" value="CAB4152208.1"/>
    <property type="molecule type" value="Genomic_DNA"/>
</dbReference>
<reference evidence="1" key="1">
    <citation type="submission" date="2020-04" db="EMBL/GenBank/DDBJ databases">
        <authorList>
            <person name="Chiriac C."/>
            <person name="Salcher M."/>
            <person name="Ghai R."/>
            <person name="Kavagutti S V."/>
        </authorList>
    </citation>
    <scope>NUCLEOTIDE SEQUENCE</scope>
</reference>
<dbReference type="InterPro" id="IPR023366">
    <property type="entry name" value="ATP_synth_asu-like_sf"/>
</dbReference>
<proteinExistence type="predicted"/>
<accession>A0A6J5N0F8</accession>
<name>A0A6J5N0F8_9CAUD</name>